<comment type="similarity">
    <text evidence="1">Belongs to the arsA ATPase family.</text>
</comment>
<dbReference type="NCBIfam" id="TIGR00345">
    <property type="entry name" value="GET3_arsA_TRC40"/>
    <property type="match status" value="1"/>
</dbReference>
<dbReference type="Proteomes" id="UP000322294">
    <property type="component" value="Unassembled WGS sequence"/>
</dbReference>
<evidence type="ECO:0000313" key="4">
    <source>
        <dbReference type="Proteomes" id="UP000322294"/>
    </source>
</evidence>
<keyword evidence="4" id="KW-1185">Reference proteome</keyword>
<dbReference type="OrthoDB" id="9780677at2"/>
<dbReference type="GO" id="GO:0016887">
    <property type="term" value="F:ATP hydrolysis activity"/>
    <property type="evidence" value="ECO:0007669"/>
    <property type="project" value="InterPro"/>
</dbReference>
<protein>
    <submittedName>
        <fullName evidence="3">Arsenite efflux ATP-binding protein ArsA (TC 3.A.4.1.1)</fullName>
    </submittedName>
</protein>
<dbReference type="Pfam" id="PF02374">
    <property type="entry name" value="ArsA_ATPase"/>
    <property type="match status" value="1"/>
</dbReference>
<feature type="domain" description="ArsA/GET3 Anion-transporting ATPase-like" evidence="2">
    <location>
        <begin position="22"/>
        <end position="302"/>
    </location>
</feature>
<dbReference type="CDD" id="cd02035">
    <property type="entry name" value="ArsA"/>
    <property type="match status" value="1"/>
</dbReference>
<dbReference type="Gene3D" id="3.40.50.300">
    <property type="entry name" value="P-loop containing nucleotide triphosphate hydrolases"/>
    <property type="match status" value="1"/>
</dbReference>
<evidence type="ECO:0000313" key="3">
    <source>
        <dbReference type="EMBL" id="TYP48139.1"/>
    </source>
</evidence>
<name>A0A5S5AGM0_9FIRM</name>
<dbReference type="SUPFAM" id="SSF52540">
    <property type="entry name" value="P-loop containing nucleoside triphosphate hydrolases"/>
    <property type="match status" value="1"/>
</dbReference>
<keyword evidence="3" id="KW-0547">Nucleotide-binding</keyword>
<dbReference type="EMBL" id="VNHO01000042">
    <property type="protein sequence ID" value="TYP48139.1"/>
    <property type="molecule type" value="Genomic_DNA"/>
</dbReference>
<reference evidence="3 4" key="1">
    <citation type="submission" date="2019-07" db="EMBL/GenBank/DDBJ databases">
        <title>Genomic Encyclopedia of Type Strains, Phase I: the one thousand microbial genomes (KMG-I) project.</title>
        <authorList>
            <person name="Kyrpides N."/>
        </authorList>
    </citation>
    <scope>NUCLEOTIDE SEQUENCE [LARGE SCALE GENOMIC DNA]</scope>
    <source>
        <strain evidence="3 4">DSM 16647</strain>
    </source>
</reference>
<accession>A0A5S5AGM0</accession>
<dbReference type="InterPro" id="IPR025723">
    <property type="entry name" value="ArsA/GET3_ATPase-like"/>
</dbReference>
<dbReference type="AlphaFoldDB" id="A0A5S5AGM0"/>
<gene>
    <name evidence="3" type="ORF">LZ11_02372</name>
</gene>
<dbReference type="InterPro" id="IPR027417">
    <property type="entry name" value="P-loop_NTPase"/>
</dbReference>
<comment type="caution">
    <text evidence="3">The sequence shown here is derived from an EMBL/GenBank/DDBJ whole genome shotgun (WGS) entry which is preliminary data.</text>
</comment>
<organism evidence="3 4">
    <name type="scientific">Thermosediminibacter litoriperuensis</name>
    <dbReference type="NCBI Taxonomy" id="291989"/>
    <lineage>
        <taxon>Bacteria</taxon>
        <taxon>Bacillati</taxon>
        <taxon>Bacillota</taxon>
        <taxon>Clostridia</taxon>
        <taxon>Thermosediminibacterales</taxon>
        <taxon>Thermosediminibacteraceae</taxon>
        <taxon>Thermosediminibacter</taxon>
    </lineage>
</organism>
<dbReference type="GO" id="GO:0005524">
    <property type="term" value="F:ATP binding"/>
    <property type="evidence" value="ECO:0007669"/>
    <property type="project" value="UniProtKB-KW"/>
</dbReference>
<proteinExistence type="inferred from homology"/>
<dbReference type="PANTHER" id="PTHR10803">
    <property type="entry name" value="ARSENICAL PUMP-DRIVING ATPASE ARSENITE-TRANSLOCATING ATPASE"/>
    <property type="match status" value="1"/>
</dbReference>
<evidence type="ECO:0000256" key="1">
    <source>
        <dbReference type="ARBA" id="ARBA00011040"/>
    </source>
</evidence>
<evidence type="ECO:0000259" key="2">
    <source>
        <dbReference type="Pfam" id="PF02374"/>
    </source>
</evidence>
<dbReference type="InterPro" id="IPR016300">
    <property type="entry name" value="ATPase_ArsA/GET3"/>
</dbReference>
<keyword evidence="3" id="KW-0067">ATP-binding</keyword>
<sequence>MKEVIYMGNIEKLIYPQNGKRKNIFFSGKGGVGKTSIACITAVQTSKKGFKTLLITTDPAAHIGNVLDKPVMDEITKIDGVENLYAVKIDQRKATEEYKNAILEDARKKFDINTVKAMEEELNSPCTEEMAAFQKFIDYACEENFDVIVFDTAPTGHTLRLLELPLDWSKQIQLKAGLTAEISEADKAQKERFDKVIEMMKDKETTTFSFVMYPEKTPIIEAYRASKELETIGIKTQLVVVNMIIPEEQAITPFFKNRRNMQMKYIEEIKERFKEAEILQVPLFEKEIKGLKMLTEISKILFS</sequence>
<dbReference type="PANTHER" id="PTHR10803:SF3">
    <property type="entry name" value="ATPASE GET3"/>
    <property type="match status" value="1"/>
</dbReference>